<keyword evidence="5" id="KW-0949">S-adenosyl-L-methionine</keyword>
<dbReference type="EC" id="2.1.1.22" evidence="2"/>
<feature type="compositionally biased region" description="Polar residues" evidence="6">
    <location>
        <begin position="347"/>
        <end position="359"/>
    </location>
</feature>
<keyword evidence="8" id="KW-1185">Reference proteome</keyword>
<evidence type="ECO:0000256" key="2">
    <source>
        <dbReference type="ARBA" id="ARBA00012003"/>
    </source>
</evidence>
<evidence type="ECO:0000313" key="8">
    <source>
        <dbReference type="Proteomes" id="UP000298493"/>
    </source>
</evidence>
<evidence type="ECO:0000256" key="6">
    <source>
        <dbReference type="SAM" id="MobiDB-lite"/>
    </source>
</evidence>
<evidence type="ECO:0000313" key="7">
    <source>
        <dbReference type="EMBL" id="TID17731.1"/>
    </source>
</evidence>
<evidence type="ECO:0000256" key="3">
    <source>
        <dbReference type="ARBA" id="ARBA00022603"/>
    </source>
</evidence>
<reference evidence="7 8" key="1">
    <citation type="submission" date="2019-04" db="EMBL/GenBank/DDBJ databases">
        <title>High contiguity whole genome sequence and gene annotation resource for two Venturia nashicola isolates.</title>
        <authorList>
            <person name="Prokchorchik M."/>
            <person name="Won K."/>
            <person name="Lee Y."/>
            <person name="Choi E.D."/>
            <person name="Segonzac C."/>
            <person name="Sohn K.H."/>
        </authorList>
    </citation>
    <scope>NUCLEOTIDE SEQUENCE [LARGE SCALE GENOMIC DNA]</scope>
    <source>
        <strain evidence="7 8">PRI2</strain>
    </source>
</reference>
<dbReference type="SMART" id="SM01296">
    <property type="entry name" value="N2227"/>
    <property type="match status" value="1"/>
</dbReference>
<dbReference type="Pfam" id="PF07942">
    <property type="entry name" value="CARME"/>
    <property type="match status" value="1"/>
</dbReference>
<protein>
    <recommendedName>
        <fullName evidence="2">carnosine N-methyltransferase</fullName>
        <ecNumber evidence="2">2.1.1.22</ecNumber>
    </recommendedName>
</protein>
<evidence type="ECO:0000256" key="4">
    <source>
        <dbReference type="ARBA" id="ARBA00022679"/>
    </source>
</evidence>
<feature type="region of interest" description="Disordered" evidence="6">
    <location>
        <begin position="343"/>
        <end position="365"/>
    </location>
</feature>
<dbReference type="Gene3D" id="3.40.50.150">
    <property type="entry name" value="Vaccinia Virus protein VP39"/>
    <property type="match status" value="1"/>
</dbReference>
<dbReference type="InterPro" id="IPR012901">
    <property type="entry name" value="CARME"/>
</dbReference>
<dbReference type="Proteomes" id="UP000298493">
    <property type="component" value="Unassembled WGS sequence"/>
</dbReference>
<dbReference type="AlphaFoldDB" id="A0A4Z1NT64"/>
<dbReference type="OrthoDB" id="978at2759"/>
<comment type="similarity">
    <text evidence="1">Belongs to the carnosine N-methyltransferase family.</text>
</comment>
<dbReference type="STRING" id="86259.A0A4Z1NT64"/>
<gene>
    <name evidence="7" type="ORF">E6O75_ATG10376</name>
</gene>
<dbReference type="PANTHER" id="PTHR12303">
    <property type="entry name" value="CARNOSINE N-METHYLTRANSFERASE"/>
    <property type="match status" value="1"/>
</dbReference>
<comment type="caution">
    <text evidence="7">The sequence shown here is derived from an EMBL/GenBank/DDBJ whole genome shotgun (WGS) entry which is preliminary data.</text>
</comment>
<dbReference type="EMBL" id="SNSC02000015">
    <property type="protein sequence ID" value="TID17731.1"/>
    <property type="molecule type" value="Genomic_DNA"/>
</dbReference>
<dbReference type="GO" id="GO:0032259">
    <property type="term" value="P:methylation"/>
    <property type="evidence" value="ECO:0007669"/>
    <property type="project" value="UniProtKB-KW"/>
</dbReference>
<name>A0A4Z1NT64_9PEZI</name>
<organism evidence="7 8">
    <name type="scientific">Venturia nashicola</name>
    <dbReference type="NCBI Taxonomy" id="86259"/>
    <lineage>
        <taxon>Eukaryota</taxon>
        <taxon>Fungi</taxon>
        <taxon>Dikarya</taxon>
        <taxon>Ascomycota</taxon>
        <taxon>Pezizomycotina</taxon>
        <taxon>Dothideomycetes</taxon>
        <taxon>Pleosporomycetidae</taxon>
        <taxon>Venturiales</taxon>
        <taxon>Venturiaceae</taxon>
        <taxon>Venturia</taxon>
    </lineage>
</organism>
<dbReference type="SUPFAM" id="SSF53335">
    <property type="entry name" value="S-adenosyl-L-methionine-dependent methyltransferases"/>
    <property type="match status" value="1"/>
</dbReference>
<dbReference type="InterPro" id="IPR029063">
    <property type="entry name" value="SAM-dependent_MTases_sf"/>
</dbReference>
<proteinExistence type="inferred from homology"/>
<sequence>MTSSTGEGEGEASPLSDPEERQHIYSILNSFHRYRDQAHFHFTHKRRQAFYAMPQAHWQMLSKAPFNVLDTLSAVDDAIDKNADIAESILLSGLAYAEVEKGDSESKPEWQGPVTPHNQEKTHSTLRQLFREWSDGGASEREACFEPVIEALNTEYPSHVQRNHLKVLIPGAGLGRLVFELCYHGYGVEGNEISYHQILTSNHILNFTRKAGEFELYPFVHEFSNHLTRADQFQKVLVPDINPGVELEKAWQAQLAESQEEEDNSPGLGPVHPFSRLSYSSADFCLAYSEDEHSAMFDALTTVFFIDTAPNLIRYITSVHNCLKVGGIWVNLGPLKWHFDGGEDSRSQNGPNATATNSRDAGIAEPGSVELTEDEVLLLVESMGFRIEKHEVMNRESGYITNQRSMWHAVYRPSFWIARKTPISTGK</sequence>
<evidence type="ECO:0000256" key="1">
    <source>
        <dbReference type="ARBA" id="ARBA00010086"/>
    </source>
</evidence>
<evidence type="ECO:0000256" key="5">
    <source>
        <dbReference type="ARBA" id="ARBA00022691"/>
    </source>
</evidence>
<dbReference type="GO" id="GO:0030735">
    <property type="term" value="F:carnosine N-methyltransferase activity"/>
    <property type="evidence" value="ECO:0007669"/>
    <property type="project" value="UniProtKB-EC"/>
</dbReference>
<keyword evidence="4" id="KW-0808">Transferase</keyword>
<dbReference type="PANTHER" id="PTHR12303:SF6">
    <property type="entry name" value="CARNOSINE N-METHYLTRANSFERASE"/>
    <property type="match status" value="1"/>
</dbReference>
<accession>A0A4Z1NT64</accession>
<keyword evidence="3" id="KW-0489">Methyltransferase</keyword>